<gene>
    <name evidence="1" type="ORF">XNOV1_A001800</name>
</gene>
<dbReference type="Proteomes" id="UP001178508">
    <property type="component" value="Chromosome 16"/>
</dbReference>
<sequence>MLTVSLGTLGLQAELFPIIAALREGASAPYDTAVTLSSETGKKKRKNFCMTSTEQNIVTSETSVWDECHKCNIDCHIAVHAVSCLPLLPPTQDISTDTQPSLCQKGLLARSHKDLERYTSSSLHTKSCSLKLQRWSQSYASLIVQYV</sequence>
<dbReference type="EMBL" id="OY660879">
    <property type="protein sequence ID" value="CAJ1076193.1"/>
    <property type="molecule type" value="Genomic_DNA"/>
</dbReference>
<evidence type="ECO:0000313" key="2">
    <source>
        <dbReference type="Proteomes" id="UP001178508"/>
    </source>
</evidence>
<keyword evidence="2" id="KW-1185">Reference proteome</keyword>
<accession>A0AAV1GUY4</accession>
<organism evidence="1 2">
    <name type="scientific">Xyrichtys novacula</name>
    <name type="common">Pearly razorfish</name>
    <name type="synonym">Hemipteronotus novacula</name>
    <dbReference type="NCBI Taxonomy" id="13765"/>
    <lineage>
        <taxon>Eukaryota</taxon>
        <taxon>Metazoa</taxon>
        <taxon>Chordata</taxon>
        <taxon>Craniata</taxon>
        <taxon>Vertebrata</taxon>
        <taxon>Euteleostomi</taxon>
        <taxon>Actinopterygii</taxon>
        <taxon>Neopterygii</taxon>
        <taxon>Teleostei</taxon>
        <taxon>Neoteleostei</taxon>
        <taxon>Acanthomorphata</taxon>
        <taxon>Eupercaria</taxon>
        <taxon>Labriformes</taxon>
        <taxon>Labridae</taxon>
        <taxon>Xyrichtys</taxon>
    </lineage>
</organism>
<name>A0AAV1GUY4_XYRNO</name>
<protein>
    <submittedName>
        <fullName evidence="1">Uncharacterized protein</fullName>
    </submittedName>
</protein>
<proteinExistence type="predicted"/>
<dbReference type="AlphaFoldDB" id="A0AAV1GUY4"/>
<reference evidence="1" key="1">
    <citation type="submission" date="2023-08" db="EMBL/GenBank/DDBJ databases">
        <authorList>
            <person name="Alioto T."/>
            <person name="Alioto T."/>
            <person name="Gomez Garrido J."/>
        </authorList>
    </citation>
    <scope>NUCLEOTIDE SEQUENCE</scope>
</reference>
<evidence type="ECO:0000313" key="1">
    <source>
        <dbReference type="EMBL" id="CAJ1076193.1"/>
    </source>
</evidence>